<evidence type="ECO:0000256" key="13">
    <source>
        <dbReference type="PIRNR" id="PIRNR002811"/>
    </source>
</evidence>
<evidence type="ECO:0000256" key="9">
    <source>
        <dbReference type="ARBA" id="ARBA00022842"/>
    </source>
</evidence>
<dbReference type="GO" id="GO:1990077">
    <property type="term" value="C:primosome complex"/>
    <property type="evidence" value="ECO:0007669"/>
    <property type="project" value="UniProtKB-KW"/>
</dbReference>
<feature type="zinc finger region" description="CHC2-type" evidence="12 14">
    <location>
        <begin position="52"/>
        <end position="76"/>
    </location>
</feature>
<dbReference type="CDD" id="cd03364">
    <property type="entry name" value="TOPRIM_DnaG_primases"/>
    <property type="match status" value="1"/>
</dbReference>
<dbReference type="SUPFAM" id="SSF56731">
    <property type="entry name" value="DNA primase core"/>
    <property type="match status" value="1"/>
</dbReference>
<dbReference type="Pfam" id="PF10410">
    <property type="entry name" value="DnaB_bind"/>
    <property type="match status" value="1"/>
</dbReference>
<evidence type="ECO:0000256" key="14">
    <source>
        <dbReference type="PIRSR" id="PIRSR002811-1"/>
    </source>
</evidence>
<dbReference type="GO" id="GO:0000428">
    <property type="term" value="C:DNA-directed RNA polymerase complex"/>
    <property type="evidence" value="ECO:0007669"/>
    <property type="project" value="UniProtKB-KW"/>
</dbReference>
<keyword evidence="10 12" id="KW-0238">DNA-binding</keyword>
<dbReference type="Pfam" id="PF08275">
    <property type="entry name" value="DNAG_N"/>
    <property type="match status" value="1"/>
</dbReference>
<dbReference type="GO" id="GO:0005737">
    <property type="term" value="C:cytoplasm"/>
    <property type="evidence" value="ECO:0007669"/>
    <property type="project" value="TreeGrafter"/>
</dbReference>
<evidence type="ECO:0000256" key="1">
    <source>
        <dbReference type="ARBA" id="ARBA00022478"/>
    </source>
</evidence>
<keyword evidence="9" id="KW-0460">Magnesium</keyword>
<dbReference type="AlphaFoldDB" id="A0A3A4P2F2"/>
<feature type="domain" description="Toprim" evidence="16">
    <location>
        <begin position="269"/>
        <end position="348"/>
    </location>
</feature>
<dbReference type="InterPro" id="IPR034151">
    <property type="entry name" value="TOPRIM_DnaG_bac"/>
</dbReference>
<sequence>MAGAHGSIKKMASSYRIPPETVEHVRSQTDIVQVISEYMALKKAGANYKACCPFHTEKTPSFTVSAQKQMFYCFGCGAGGNVFGFLMRQEGFSFAEAVKHLAGRVGIEIKESHFVPEQQRLREQLFDLYEFARGYYSRQLHRSPDAEHARVYLERRRLLGEPAQRFSLGFAPAGWDAFTTEASKKGFSHDVLIQGGLSKKSVEGRVYDAFRNRVMFPILDIMGKAIAFGGRSLEENQPKYINSPETPIYRKGETLYNLHQAKRPISNKNSVFVVEGYVDAIRLAVNGFENVVASLGTAFTQAQARLLRRYASEVVLVFDSDVAGEAATGRGIEVLLGEDLDVRVLTLPSAKDPDEFLLEHGSEAFVHHSKDAKNFIDHHIDSAHGHSGWNLETKVRTANVLASLVGRMPDPIKKEEYLRLLAGKLGLQPDTLLKASQKSNFTDRIEIEARQYEKRLRHEEQQCLWLIKALTERPECREILKDNLDLSMIENEALRELLTVGLEVKEVALLESKLLDAVQNEEAQKLLSRLSFEKAGPELIYPVEWWLAIFKNRQSERMLSTLTAEIAEAERAGDTERFRRLVAQKVAARRELEQARKELAGISVFVEGRKQEELASLVFEIGPRELARAEKTGDYAAMRAWKQLLEVQKQGGQEGRPNWEVPF</sequence>
<keyword evidence="1 12" id="KW-0240">DNA-directed RNA polymerase</keyword>
<dbReference type="Gene3D" id="3.90.980.10">
    <property type="entry name" value="DNA primase, catalytic core, N-terminal domain"/>
    <property type="match status" value="1"/>
</dbReference>
<dbReference type="SUPFAM" id="SSF57783">
    <property type="entry name" value="Zinc beta-ribbon"/>
    <property type="match status" value="1"/>
</dbReference>
<dbReference type="FunFam" id="3.90.980.10:FF:000001">
    <property type="entry name" value="DNA primase"/>
    <property type="match status" value="1"/>
</dbReference>
<dbReference type="Gene3D" id="3.90.580.10">
    <property type="entry name" value="Zinc finger, CHC2-type domain"/>
    <property type="match status" value="1"/>
</dbReference>
<dbReference type="GO" id="GO:0006269">
    <property type="term" value="P:DNA replication, synthesis of primer"/>
    <property type="evidence" value="ECO:0007669"/>
    <property type="project" value="UniProtKB-UniRule"/>
</dbReference>
<reference evidence="17 18" key="1">
    <citation type="journal article" date="2017" name="ISME J.">
        <title>Energy and carbon metabolisms in a deep terrestrial subsurface fluid microbial community.</title>
        <authorList>
            <person name="Momper L."/>
            <person name="Jungbluth S.P."/>
            <person name="Lee M.D."/>
            <person name="Amend J.P."/>
        </authorList>
    </citation>
    <scope>NUCLEOTIDE SEQUENCE [LARGE SCALE GENOMIC DNA]</scope>
    <source>
        <strain evidence="17">SURF_5</strain>
    </source>
</reference>
<evidence type="ECO:0000256" key="8">
    <source>
        <dbReference type="ARBA" id="ARBA00022833"/>
    </source>
</evidence>
<gene>
    <name evidence="12" type="primary">dnaG</name>
    <name evidence="17" type="ORF">C4520_06135</name>
</gene>
<evidence type="ECO:0000256" key="2">
    <source>
        <dbReference type="ARBA" id="ARBA00022515"/>
    </source>
</evidence>
<dbReference type="InterPro" id="IPR036977">
    <property type="entry name" value="DNA_primase_Znf_CHC2"/>
</dbReference>
<dbReference type="NCBIfam" id="TIGR01391">
    <property type="entry name" value="dnaG"/>
    <property type="match status" value="1"/>
</dbReference>
<comment type="caution">
    <text evidence="17">The sequence shown here is derived from an EMBL/GenBank/DDBJ whole genome shotgun (WGS) entry which is preliminary data.</text>
</comment>
<dbReference type="InterPro" id="IPR037068">
    <property type="entry name" value="DNA_primase_core_N_sf"/>
</dbReference>
<comment type="catalytic activity">
    <reaction evidence="12">
        <text>ssDNA + n NTP = ssDNA/pppN(pN)n-1 hybrid + (n-1) diphosphate.</text>
        <dbReference type="EC" id="2.7.7.101"/>
    </reaction>
</comment>
<comment type="subunit">
    <text evidence="12">Monomer. Interacts with DnaB.</text>
</comment>
<evidence type="ECO:0000256" key="4">
    <source>
        <dbReference type="ARBA" id="ARBA00022695"/>
    </source>
</evidence>
<keyword evidence="6 12" id="KW-0479">Metal-binding</keyword>
<keyword evidence="2 12" id="KW-0639">Primosome</keyword>
<keyword evidence="4 12" id="KW-0548">Nucleotidyltransferase</keyword>
<dbReference type="InterPro" id="IPR019475">
    <property type="entry name" value="DNA_primase_DnaB-bd"/>
</dbReference>
<evidence type="ECO:0000256" key="6">
    <source>
        <dbReference type="ARBA" id="ARBA00022723"/>
    </source>
</evidence>
<evidence type="ECO:0000256" key="3">
    <source>
        <dbReference type="ARBA" id="ARBA00022679"/>
    </source>
</evidence>
<evidence type="ECO:0000256" key="11">
    <source>
        <dbReference type="ARBA" id="ARBA00023163"/>
    </source>
</evidence>
<keyword evidence="11 12" id="KW-0804">Transcription</keyword>
<protein>
    <recommendedName>
        <fullName evidence="12 13">DNA primase</fullName>
        <ecNumber evidence="12">2.7.7.101</ecNumber>
    </recommendedName>
</protein>
<comment type="function">
    <text evidence="12 13">RNA polymerase that catalyzes the synthesis of short RNA molecules used as primers for DNA polymerase during DNA replication.</text>
</comment>
<evidence type="ECO:0000256" key="5">
    <source>
        <dbReference type="ARBA" id="ARBA00022705"/>
    </source>
</evidence>
<name>A0A3A4P2F2_ABYX5</name>
<dbReference type="InterPro" id="IPR013264">
    <property type="entry name" value="DNAG_N"/>
</dbReference>
<dbReference type="PANTHER" id="PTHR30313:SF2">
    <property type="entry name" value="DNA PRIMASE"/>
    <property type="match status" value="1"/>
</dbReference>
<evidence type="ECO:0000256" key="7">
    <source>
        <dbReference type="ARBA" id="ARBA00022771"/>
    </source>
</evidence>
<dbReference type="Pfam" id="PF13155">
    <property type="entry name" value="Toprim_2"/>
    <property type="match status" value="1"/>
</dbReference>
<dbReference type="Pfam" id="PF01807">
    <property type="entry name" value="Zn_ribbon_DnaG"/>
    <property type="match status" value="1"/>
</dbReference>
<dbReference type="EC" id="2.7.7.101" evidence="12"/>
<keyword evidence="15" id="KW-0175">Coiled coil</keyword>
<dbReference type="GO" id="GO:0008270">
    <property type="term" value="F:zinc ion binding"/>
    <property type="evidence" value="ECO:0007669"/>
    <property type="project" value="UniProtKB-UniRule"/>
</dbReference>
<dbReference type="InterPro" id="IPR006171">
    <property type="entry name" value="TOPRIM_dom"/>
</dbReference>
<dbReference type="PROSITE" id="PS50880">
    <property type="entry name" value="TOPRIM"/>
    <property type="match status" value="1"/>
</dbReference>
<keyword evidence="8 12" id="KW-0862">Zinc</keyword>
<comment type="domain">
    <text evidence="12">Contains an N-terminal zinc-binding domain, a central core domain that contains the primase activity, and a C-terminal DnaB-binding domain.</text>
</comment>
<keyword evidence="3 12" id="KW-0808">Transferase</keyword>
<evidence type="ECO:0000256" key="15">
    <source>
        <dbReference type="SAM" id="Coils"/>
    </source>
</evidence>
<evidence type="ECO:0000256" key="12">
    <source>
        <dbReference type="HAMAP-Rule" id="MF_00974"/>
    </source>
</evidence>
<organism evidence="17 18">
    <name type="scientific">Abyssobacteria bacterium (strain SURF_5)</name>
    <dbReference type="NCBI Taxonomy" id="2093360"/>
    <lineage>
        <taxon>Bacteria</taxon>
        <taxon>Pseudomonadati</taxon>
        <taxon>Candidatus Hydrogenedentota</taxon>
        <taxon>Candidatus Abyssobacteria</taxon>
    </lineage>
</organism>
<dbReference type="HAMAP" id="MF_00974">
    <property type="entry name" value="DNA_primase_DnaG"/>
    <property type="match status" value="1"/>
</dbReference>
<evidence type="ECO:0000256" key="10">
    <source>
        <dbReference type="ARBA" id="ARBA00023125"/>
    </source>
</evidence>
<dbReference type="InterPro" id="IPR002694">
    <property type="entry name" value="Znf_CHC2"/>
</dbReference>
<dbReference type="SMART" id="SM00400">
    <property type="entry name" value="ZnF_CHCC"/>
    <property type="match status" value="1"/>
</dbReference>
<comment type="cofactor">
    <cofactor evidence="12 13 14">
        <name>Zn(2+)</name>
        <dbReference type="ChEBI" id="CHEBI:29105"/>
    </cofactor>
    <text evidence="12 13 14">Binds 1 zinc ion per monomer.</text>
</comment>
<keyword evidence="7 12" id="KW-0863">Zinc-finger</keyword>
<dbReference type="PIRSF" id="PIRSF002811">
    <property type="entry name" value="DnaG"/>
    <property type="match status" value="1"/>
</dbReference>
<evidence type="ECO:0000259" key="16">
    <source>
        <dbReference type="PROSITE" id="PS50880"/>
    </source>
</evidence>
<dbReference type="Proteomes" id="UP000265882">
    <property type="component" value="Unassembled WGS sequence"/>
</dbReference>
<dbReference type="PANTHER" id="PTHR30313">
    <property type="entry name" value="DNA PRIMASE"/>
    <property type="match status" value="1"/>
</dbReference>
<dbReference type="GO" id="GO:0003677">
    <property type="term" value="F:DNA binding"/>
    <property type="evidence" value="ECO:0007669"/>
    <property type="project" value="UniProtKB-KW"/>
</dbReference>
<dbReference type="SMART" id="SM00493">
    <property type="entry name" value="TOPRIM"/>
    <property type="match status" value="1"/>
</dbReference>
<comment type="similarity">
    <text evidence="12 13">Belongs to the DnaG primase family.</text>
</comment>
<feature type="coiled-coil region" evidence="15">
    <location>
        <begin position="552"/>
        <end position="598"/>
    </location>
</feature>
<dbReference type="Gene3D" id="3.40.1360.10">
    <property type="match status" value="1"/>
</dbReference>
<dbReference type="InterPro" id="IPR050219">
    <property type="entry name" value="DnaG_primase"/>
</dbReference>
<evidence type="ECO:0000313" key="18">
    <source>
        <dbReference type="Proteomes" id="UP000265882"/>
    </source>
</evidence>
<dbReference type="InterPro" id="IPR030846">
    <property type="entry name" value="DnaG_bac"/>
</dbReference>
<proteinExistence type="inferred from homology"/>
<dbReference type="InterPro" id="IPR006295">
    <property type="entry name" value="DNA_primase_DnaG"/>
</dbReference>
<dbReference type="EMBL" id="QZKU01000045">
    <property type="protein sequence ID" value="RJP23530.1"/>
    <property type="molecule type" value="Genomic_DNA"/>
</dbReference>
<dbReference type="FunFam" id="3.90.580.10:FF:000001">
    <property type="entry name" value="DNA primase"/>
    <property type="match status" value="1"/>
</dbReference>
<evidence type="ECO:0000313" key="17">
    <source>
        <dbReference type="EMBL" id="RJP23530.1"/>
    </source>
</evidence>
<accession>A0A3A4P2F2</accession>
<dbReference type="GO" id="GO:0003899">
    <property type="term" value="F:DNA-directed RNA polymerase activity"/>
    <property type="evidence" value="ECO:0007669"/>
    <property type="project" value="UniProtKB-UniRule"/>
</dbReference>
<keyword evidence="5 12" id="KW-0235">DNA replication</keyword>